<dbReference type="Gene3D" id="3.40.30.10">
    <property type="entry name" value="Glutaredoxin"/>
    <property type="match status" value="1"/>
</dbReference>
<dbReference type="PANTHER" id="PTHR44750">
    <property type="entry name" value="GLUTATHIONE S-TRANSFERASE T1-RELATED"/>
    <property type="match status" value="1"/>
</dbReference>
<protein>
    <recommendedName>
        <fullName evidence="1">GST N-terminal domain-containing protein</fullName>
    </recommendedName>
</protein>
<dbReference type="EMBL" id="JBJQOH010000001">
    <property type="protein sequence ID" value="KAL3701671.1"/>
    <property type="molecule type" value="Genomic_DNA"/>
</dbReference>
<reference evidence="2 3" key="1">
    <citation type="submission" date="2024-09" db="EMBL/GenBank/DDBJ databases">
        <title>Chromosome-scale assembly of Riccia sorocarpa.</title>
        <authorList>
            <person name="Paukszto L."/>
        </authorList>
    </citation>
    <scope>NUCLEOTIDE SEQUENCE [LARGE SCALE GENOMIC DNA]</scope>
    <source>
        <strain evidence="2">LP-2024</strain>
        <tissue evidence="2">Aerial parts of the thallus</tissue>
    </source>
</reference>
<keyword evidence="3" id="KW-1185">Reference proteome</keyword>
<comment type="caution">
    <text evidence="2">The sequence shown here is derived from an EMBL/GenBank/DDBJ whole genome shotgun (WGS) entry which is preliminary data.</text>
</comment>
<dbReference type="InterPro" id="IPR004045">
    <property type="entry name" value="Glutathione_S-Trfase_N"/>
</dbReference>
<dbReference type="InterPro" id="IPR036249">
    <property type="entry name" value="Thioredoxin-like_sf"/>
</dbReference>
<dbReference type="SUPFAM" id="SSF52833">
    <property type="entry name" value="Thioredoxin-like"/>
    <property type="match status" value="1"/>
</dbReference>
<feature type="domain" description="GST N-terminal" evidence="1">
    <location>
        <begin position="1"/>
        <end position="82"/>
    </location>
</feature>
<evidence type="ECO:0000313" key="3">
    <source>
        <dbReference type="Proteomes" id="UP001633002"/>
    </source>
</evidence>
<proteinExistence type="predicted"/>
<dbReference type="Gene3D" id="1.20.1050.10">
    <property type="match status" value="1"/>
</dbReference>
<dbReference type="PANTHER" id="PTHR44750:SF1">
    <property type="entry name" value="GLUTATHIONE S-TRANSFERASE T1-RELATED"/>
    <property type="match status" value="1"/>
</dbReference>
<dbReference type="SUPFAM" id="SSF47616">
    <property type="entry name" value="GST C-terminal domain-like"/>
    <property type="match status" value="1"/>
</dbReference>
<dbReference type="InterPro" id="IPR040079">
    <property type="entry name" value="Glutathione_S-Trfase"/>
</dbReference>
<dbReference type="SFLD" id="SFLDG00358">
    <property type="entry name" value="Main_(cytGST)"/>
    <property type="match status" value="1"/>
</dbReference>
<dbReference type="Pfam" id="PF02798">
    <property type="entry name" value="GST_N"/>
    <property type="match status" value="1"/>
</dbReference>
<gene>
    <name evidence="2" type="ORF">R1sor_019693</name>
</gene>
<dbReference type="InterPro" id="IPR043377">
    <property type="entry name" value="GSTT1/2/3"/>
</dbReference>
<evidence type="ECO:0000313" key="2">
    <source>
        <dbReference type="EMBL" id="KAL3701671.1"/>
    </source>
</evidence>
<dbReference type="AlphaFoldDB" id="A0ABD3IEC6"/>
<evidence type="ECO:0000259" key="1">
    <source>
        <dbReference type="PROSITE" id="PS50404"/>
    </source>
</evidence>
<dbReference type="SFLD" id="SFLDS00019">
    <property type="entry name" value="Glutathione_Transferase_(cytos"/>
    <property type="match status" value="1"/>
</dbReference>
<accession>A0ABD3IEC6</accession>
<dbReference type="Proteomes" id="UP001633002">
    <property type="component" value="Unassembled WGS sequence"/>
</dbReference>
<sequence>MTIKVYGSLMSQPTRAIVLLCLANKIPYELVFVDISKLDHKKPEFTALNPAGQIPVLDDDGFILPESVSILKYLATSRHLPDHWYPVDVKARARVDYLLDWYHTNIRSNCYVFEKEYSSLVSWKMEPDAVAIRSYEQKMNSSMDLVEESFLKAEEGKGPFLLGSSQPSIADILFASEYAQTQILSQADQERIFTGRDKTKKWLELTEKTLDPHFAEVLKPIADLSRVLEAARNGN</sequence>
<dbReference type="InterPro" id="IPR036282">
    <property type="entry name" value="Glutathione-S-Trfase_C_sf"/>
</dbReference>
<name>A0ABD3IEC6_9MARC</name>
<dbReference type="PROSITE" id="PS50404">
    <property type="entry name" value="GST_NTER"/>
    <property type="match status" value="1"/>
</dbReference>
<organism evidence="2 3">
    <name type="scientific">Riccia sorocarpa</name>
    <dbReference type="NCBI Taxonomy" id="122646"/>
    <lineage>
        <taxon>Eukaryota</taxon>
        <taxon>Viridiplantae</taxon>
        <taxon>Streptophyta</taxon>
        <taxon>Embryophyta</taxon>
        <taxon>Marchantiophyta</taxon>
        <taxon>Marchantiopsida</taxon>
        <taxon>Marchantiidae</taxon>
        <taxon>Marchantiales</taxon>
        <taxon>Ricciaceae</taxon>
        <taxon>Riccia</taxon>
    </lineage>
</organism>